<name>A0AAV4GXV0_9GAST</name>
<keyword evidence="2" id="KW-1185">Reference proteome</keyword>
<organism evidence="1 2">
    <name type="scientific">Elysia marginata</name>
    <dbReference type="NCBI Taxonomy" id="1093978"/>
    <lineage>
        <taxon>Eukaryota</taxon>
        <taxon>Metazoa</taxon>
        <taxon>Spiralia</taxon>
        <taxon>Lophotrochozoa</taxon>
        <taxon>Mollusca</taxon>
        <taxon>Gastropoda</taxon>
        <taxon>Heterobranchia</taxon>
        <taxon>Euthyneura</taxon>
        <taxon>Panpulmonata</taxon>
        <taxon>Sacoglossa</taxon>
        <taxon>Placobranchoidea</taxon>
        <taxon>Plakobranchidae</taxon>
        <taxon>Elysia</taxon>
    </lineage>
</organism>
<dbReference type="AlphaFoldDB" id="A0AAV4GXV0"/>
<evidence type="ECO:0000313" key="2">
    <source>
        <dbReference type="Proteomes" id="UP000762676"/>
    </source>
</evidence>
<sequence>MLPWTFRSKSLLSTVSLAHYPGLSGLRAYCLPLDCHATLSFPVQKPTVYRYTGTLSWAFQSKSLLFTARPLRYPGSSGPRAYCLPLTKTLAWAFRSKSILSTTRPGHYPGSSGPRA</sequence>
<protein>
    <submittedName>
        <fullName evidence="1">Uncharacterized protein</fullName>
    </submittedName>
</protein>
<reference evidence="1 2" key="1">
    <citation type="journal article" date="2021" name="Elife">
        <title>Chloroplast acquisition without the gene transfer in kleptoplastic sea slugs, Plakobranchus ocellatus.</title>
        <authorList>
            <person name="Maeda T."/>
            <person name="Takahashi S."/>
            <person name="Yoshida T."/>
            <person name="Shimamura S."/>
            <person name="Takaki Y."/>
            <person name="Nagai Y."/>
            <person name="Toyoda A."/>
            <person name="Suzuki Y."/>
            <person name="Arimoto A."/>
            <person name="Ishii H."/>
            <person name="Satoh N."/>
            <person name="Nishiyama T."/>
            <person name="Hasebe M."/>
            <person name="Maruyama T."/>
            <person name="Minagawa J."/>
            <person name="Obokata J."/>
            <person name="Shigenobu S."/>
        </authorList>
    </citation>
    <scope>NUCLEOTIDE SEQUENCE [LARGE SCALE GENOMIC DNA]</scope>
</reference>
<dbReference type="EMBL" id="BMAT01005308">
    <property type="protein sequence ID" value="GFR90743.1"/>
    <property type="molecule type" value="Genomic_DNA"/>
</dbReference>
<dbReference type="Proteomes" id="UP000762676">
    <property type="component" value="Unassembled WGS sequence"/>
</dbReference>
<comment type="caution">
    <text evidence="1">The sequence shown here is derived from an EMBL/GenBank/DDBJ whole genome shotgun (WGS) entry which is preliminary data.</text>
</comment>
<gene>
    <name evidence="1" type="ORF">ElyMa_002575200</name>
</gene>
<evidence type="ECO:0000313" key="1">
    <source>
        <dbReference type="EMBL" id="GFR90743.1"/>
    </source>
</evidence>
<proteinExistence type="predicted"/>
<accession>A0AAV4GXV0</accession>